<gene>
    <name evidence="1" type="ORF">ACFSB2_15360</name>
</gene>
<name>A0ABW4JID5_9BACL</name>
<proteinExistence type="predicted"/>
<comment type="caution">
    <text evidence="1">The sequence shown here is derived from an EMBL/GenBank/DDBJ whole genome shotgun (WGS) entry which is preliminary data.</text>
</comment>
<reference evidence="2" key="1">
    <citation type="journal article" date="2019" name="Int. J. Syst. Evol. Microbiol.">
        <title>The Global Catalogue of Microorganisms (GCM) 10K type strain sequencing project: providing services to taxonomists for standard genome sequencing and annotation.</title>
        <authorList>
            <consortium name="The Broad Institute Genomics Platform"/>
            <consortium name="The Broad Institute Genome Sequencing Center for Infectious Disease"/>
            <person name="Wu L."/>
            <person name="Ma J."/>
        </authorList>
    </citation>
    <scope>NUCLEOTIDE SEQUENCE [LARGE SCALE GENOMIC DNA]</scope>
    <source>
        <strain evidence="2">CGMCC 1.12286</strain>
    </source>
</reference>
<dbReference type="EMBL" id="JBHUCX010000043">
    <property type="protein sequence ID" value="MFD1676081.1"/>
    <property type="molecule type" value="Genomic_DNA"/>
</dbReference>
<dbReference type="Proteomes" id="UP001597079">
    <property type="component" value="Unassembled WGS sequence"/>
</dbReference>
<evidence type="ECO:0000313" key="1">
    <source>
        <dbReference type="EMBL" id="MFD1676081.1"/>
    </source>
</evidence>
<protein>
    <submittedName>
        <fullName evidence="1">Uncharacterized protein</fullName>
    </submittedName>
</protein>
<sequence>MRIRHVGEIEVTTTITTQSGITFTNFPAKTCNCGDEVLFSSQHLDIAEELGNRILGIVNGAAVTVDYSKVNPDIIEIINSEQDEEFREMLRRNPPRRRDTGKSMEELEQLILASLPNDPDEVDCSPKSR</sequence>
<accession>A0ABW4JID5</accession>
<organism evidence="1 2">
    <name type="scientific">Alicyclobacillus fodiniaquatilis</name>
    <dbReference type="NCBI Taxonomy" id="1661150"/>
    <lineage>
        <taxon>Bacteria</taxon>
        <taxon>Bacillati</taxon>
        <taxon>Bacillota</taxon>
        <taxon>Bacilli</taxon>
        <taxon>Bacillales</taxon>
        <taxon>Alicyclobacillaceae</taxon>
        <taxon>Alicyclobacillus</taxon>
    </lineage>
</organism>
<keyword evidence="2" id="KW-1185">Reference proteome</keyword>
<evidence type="ECO:0000313" key="2">
    <source>
        <dbReference type="Proteomes" id="UP001597079"/>
    </source>
</evidence>
<dbReference type="RefSeq" id="WP_377943974.1">
    <property type="nucleotide sequence ID" value="NZ_JBHUCX010000043.1"/>
</dbReference>